<dbReference type="Proteomes" id="UP000699042">
    <property type="component" value="Unassembled WGS sequence"/>
</dbReference>
<evidence type="ECO:0000313" key="2">
    <source>
        <dbReference type="Proteomes" id="UP000699042"/>
    </source>
</evidence>
<proteinExistence type="predicted"/>
<evidence type="ECO:0000313" key="1">
    <source>
        <dbReference type="EMBL" id="KAG7053203.1"/>
    </source>
</evidence>
<organism evidence="1 2">
    <name type="scientific">Colletotrichum scovillei</name>
    <dbReference type="NCBI Taxonomy" id="1209932"/>
    <lineage>
        <taxon>Eukaryota</taxon>
        <taxon>Fungi</taxon>
        <taxon>Dikarya</taxon>
        <taxon>Ascomycota</taxon>
        <taxon>Pezizomycotina</taxon>
        <taxon>Sordariomycetes</taxon>
        <taxon>Hypocreomycetidae</taxon>
        <taxon>Glomerellales</taxon>
        <taxon>Glomerellaceae</taxon>
        <taxon>Colletotrichum</taxon>
        <taxon>Colletotrichum acutatum species complex</taxon>
    </lineage>
</organism>
<feature type="non-terminal residue" evidence="1">
    <location>
        <position position="120"/>
    </location>
</feature>
<sequence length="120" mass="13284">FNRCSCKFNQLLEFFSPANRPPSKKWACQPKSAWVEPIDATTCKVICSTKERNTCHTAELIEAGPRQIFPPTELTVLETCLGIFRAEGTNRAAGCESRTVIQGVVLVRQSVDRAVFPGLV</sequence>
<gene>
    <name evidence="1" type="ORF">JMJ77_000294</name>
</gene>
<dbReference type="EMBL" id="JAESDN010000003">
    <property type="protein sequence ID" value="KAG7053203.1"/>
    <property type="molecule type" value="Genomic_DNA"/>
</dbReference>
<accession>A0A9P7RAS6</accession>
<reference evidence="1" key="1">
    <citation type="submission" date="2021-05" db="EMBL/GenBank/DDBJ databases">
        <title>Comparative genomics of three Colletotrichum scovillei strains and genetic complementation revealed genes involved fungal growth and virulence on chili pepper.</title>
        <authorList>
            <person name="Hsieh D.-K."/>
            <person name="Chuang S.-C."/>
            <person name="Chen C.-Y."/>
            <person name="Chao Y.-T."/>
            <person name="Lu M.-Y.J."/>
            <person name="Lee M.-H."/>
            <person name="Shih M.-C."/>
        </authorList>
    </citation>
    <scope>NUCLEOTIDE SEQUENCE</scope>
    <source>
        <strain evidence="1">Coll-153</strain>
    </source>
</reference>
<name>A0A9P7RAS6_9PEZI</name>
<comment type="caution">
    <text evidence="1">The sequence shown here is derived from an EMBL/GenBank/DDBJ whole genome shotgun (WGS) entry which is preliminary data.</text>
</comment>
<protein>
    <submittedName>
        <fullName evidence="1">Uncharacterized protein</fullName>
    </submittedName>
</protein>
<dbReference type="AlphaFoldDB" id="A0A9P7RAS6"/>
<keyword evidence="2" id="KW-1185">Reference proteome</keyword>